<proteinExistence type="predicted"/>
<organism evidence="1 2">
    <name type="scientific">Microcystis aeruginosa PCC 9443</name>
    <dbReference type="NCBI Taxonomy" id="1160281"/>
    <lineage>
        <taxon>Bacteria</taxon>
        <taxon>Bacillati</taxon>
        <taxon>Cyanobacteriota</taxon>
        <taxon>Cyanophyceae</taxon>
        <taxon>Oscillatoriophycideae</taxon>
        <taxon>Chroococcales</taxon>
        <taxon>Microcystaceae</taxon>
        <taxon>Microcystis</taxon>
    </lineage>
</organism>
<dbReference type="HOGENOM" id="CLU_475532_0_0_3"/>
<dbReference type="EMBL" id="CAIJ01000394">
    <property type="protein sequence ID" value="CCI03378.1"/>
    <property type="molecule type" value="Genomic_DNA"/>
</dbReference>
<dbReference type="AlphaFoldDB" id="I4G617"/>
<name>I4G617_MICAE</name>
<comment type="caution">
    <text evidence="1">The sequence shown here is derived from an EMBL/GenBank/DDBJ whole genome shotgun (WGS) entry which is preliminary data.</text>
</comment>
<evidence type="ECO:0000313" key="2">
    <source>
        <dbReference type="Proteomes" id="UP000003480"/>
    </source>
</evidence>
<gene>
    <name evidence="1" type="ORF">MICAC_4530003</name>
</gene>
<protein>
    <submittedName>
        <fullName evidence="1">Uncharacterized protein</fullName>
    </submittedName>
</protein>
<reference evidence="1 2" key="1">
    <citation type="submission" date="2012-04" db="EMBL/GenBank/DDBJ databases">
        <authorList>
            <person name="Genoscope - CEA"/>
        </authorList>
    </citation>
    <scope>NUCLEOTIDE SEQUENCE [LARGE SCALE GENOMIC DNA]</scope>
    <source>
        <strain evidence="1 2">9443</strain>
    </source>
</reference>
<sequence>MATISPGQQAFLDEITSQVNNLLGAQLPGKFTSISYPPGFNYAIQYSQPPIYNYIALDTLNSTLELGTNGVLTLADQRFSTLYFKILTAAAYRYSDNDNKIVQDPNIQAQQTAVANEATSSGYVDQFPDDFQGSPTYYATIKSVLKEFIKDGTPITTVNITTAAQGLLNAGFASLAQAISNSVNQLAPLNAILNQQSQRTSEIQAAMTNAQFPSAANGGLQITHGKNLELIDDPVVVGVAQSCGYVAQFPKDFSDSLTYLTVLNSVLKEFGDPSSKSLQLETQENIFSHLEDILKAIMNLATAGFVGLTQAIADSLSQTKKTVEAQYYVGWDKLPTTNQVLGGLQSGGTLTINISASNFHSQQTTFSIGGQAGFSLPVGDFFSININGGASYDLSKYTSDSSLLDMNLSYTGVSMVQAGEQKPLTADYYQGWYDLSLLRSIVTGSDNRQVSGFKIDPHNQYNVKDTFGEGKPFSHILTFVISNFPVIKMTFAAAQVSKIKTDFKQDASIKVKLLGLFTIGSIDQTYQVESVDESSVSGKIIVTLSPPVITGTVPLNQQVCNILGGVADYPPKI</sequence>
<accession>I4G617</accession>
<dbReference type="RefSeq" id="WP_002769343.1">
    <property type="nucleotide sequence ID" value="NZ_HE972996.1"/>
</dbReference>
<evidence type="ECO:0000313" key="1">
    <source>
        <dbReference type="EMBL" id="CCI03378.1"/>
    </source>
</evidence>
<dbReference type="Proteomes" id="UP000003480">
    <property type="component" value="Unassembled WGS sequence"/>
</dbReference>